<proteinExistence type="predicted"/>
<sequence length="101" mass="11896">MVNFMRNTRNNTCKKTWSWLRKANSKIQTEALICAGQEQAHRTNHVTDNTLTARRCESPLCRQCGESVNHIVCECKKLAQREYKQRHDNIAKVVYWKLCEK</sequence>
<dbReference type="PANTHER" id="PTHR35450">
    <property type="entry name" value="REVERSE TRANSCRIPTASE DOMAIN-CONTAINING PROTEIN"/>
    <property type="match status" value="1"/>
</dbReference>
<comment type="caution">
    <text evidence="1">The sequence shown here is derived from an EMBL/GenBank/DDBJ whole genome shotgun (WGS) entry which is preliminary data.</text>
</comment>
<protein>
    <submittedName>
        <fullName evidence="1">Uncharacterized protein</fullName>
    </submittedName>
</protein>
<name>A0ABN8SAY6_9CNID</name>
<evidence type="ECO:0000313" key="1">
    <source>
        <dbReference type="EMBL" id="CAH3188881.1"/>
    </source>
</evidence>
<dbReference type="PANTHER" id="PTHR35450:SF2">
    <property type="entry name" value="REVERSE TRANSCRIPTASE DOMAIN-CONTAINING PROTEIN"/>
    <property type="match status" value="1"/>
</dbReference>
<reference evidence="1 2" key="1">
    <citation type="submission" date="2022-05" db="EMBL/GenBank/DDBJ databases">
        <authorList>
            <consortium name="Genoscope - CEA"/>
            <person name="William W."/>
        </authorList>
    </citation>
    <scope>NUCLEOTIDE SEQUENCE [LARGE SCALE GENOMIC DNA]</scope>
</reference>
<organism evidence="1 2">
    <name type="scientific">Porites lobata</name>
    <dbReference type="NCBI Taxonomy" id="104759"/>
    <lineage>
        <taxon>Eukaryota</taxon>
        <taxon>Metazoa</taxon>
        <taxon>Cnidaria</taxon>
        <taxon>Anthozoa</taxon>
        <taxon>Hexacorallia</taxon>
        <taxon>Scleractinia</taxon>
        <taxon>Fungiina</taxon>
        <taxon>Poritidae</taxon>
        <taxon>Porites</taxon>
    </lineage>
</organism>
<dbReference type="Proteomes" id="UP001159405">
    <property type="component" value="Unassembled WGS sequence"/>
</dbReference>
<gene>
    <name evidence="1" type="ORF">PLOB_00041659</name>
</gene>
<keyword evidence="2" id="KW-1185">Reference proteome</keyword>
<accession>A0ABN8SAY6</accession>
<dbReference type="EMBL" id="CALNXK010000661">
    <property type="protein sequence ID" value="CAH3188881.1"/>
    <property type="molecule type" value="Genomic_DNA"/>
</dbReference>
<evidence type="ECO:0000313" key="2">
    <source>
        <dbReference type="Proteomes" id="UP001159405"/>
    </source>
</evidence>